<gene>
    <name evidence="2" type="ORF">E4U13_005988</name>
</gene>
<dbReference type="Proteomes" id="UP000732380">
    <property type="component" value="Unassembled WGS sequence"/>
</dbReference>
<comment type="caution">
    <text evidence="2">The sequence shown here is derived from an EMBL/GenBank/DDBJ whole genome shotgun (WGS) entry which is preliminary data.</text>
</comment>
<organism evidence="2 3">
    <name type="scientific">Claviceps humidiphila</name>
    <dbReference type="NCBI Taxonomy" id="1294629"/>
    <lineage>
        <taxon>Eukaryota</taxon>
        <taxon>Fungi</taxon>
        <taxon>Dikarya</taxon>
        <taxon>Ascomycota</taxon>
        <taxon>Pezizomycotina</taxon>
        <taxon>Sordariomycetes</taxon>
        <taxon>Hypocreomycetidae</taxon>
        <taxon>Hypocreales</taxon>
        <taxon>Clavicipitaceae</taxon>
        <taxon>Claviceps</taxon>
    </lineage>
</organism>
<dbReference type="EMBL" id="SRQM01000050">
    <property type="protein sequence ID" value="KAG6120772.1"/>
    <property type="molecule type" value="Genomic_DNA"/>
</dbReference>
<keyword evidence="3" id="KW-1185">Reference proteome</keyword>
<sequence>MELKFDDAKLFSYTDSEIFEYINCIPSLPDYGAIVPLSHKYLAKGYGTWDDVEDAVSAMKFASQLGIYVPHVHRIVHGEGFYCIMDRIPGTTLDVAWHELVMDSNWQPIGFKKEDLKETVTCIHVCAYKIECNADIGDEQRPAVNHWIFFFELASHRSVRVDMSPIGFGNNFRRGQILVSSKEDTHTNSVIHRLSFPTRGNPEVKDIVGLINNKGLQEYTFTPEMIGCRYWVYKVVLQLEGEGVLDSGSADQTWRAIPYYYMDPSGRVEFEVKKGTFGPLHESV</sequence>
<dbReference type="AlphaFoldDB" id="A0A9P7Q6R7"/>
<proteinExistence type="predicted"/>
<name>A0A9P7Q6R7_9HYPO</name>
<evidence type="ECO:0000259" key="1">
    <source>
        <dbReference type="Pfam" id="PF24968"/>
    </source>
</evidence>
<accession>A0A9P7Q6R7</accession>
<feature type="domain" description="DUF7770" evidence="1">
    <location>
        <begin position="123"/>
        <end position="277"/>
    </location>
</feature>
<dbReference type="Pfam" id="PF24968">
    <property type="entry name" value="DUF7770"/>
    <property type="match status" value="1"/>
</dbReference>
<dbReference type="InterPro" id="IPR056672">
    <property type="entry name" value="DUF7770"/>
</dbReference>
<protein>
    <recommendedName>
        <fullName evidence="1">DUF7770 domain-containing protein</fullName>
    </recommendedName>
</protein>
<evidence type="ECO:0000313" key="2">
    <source>
        <dbReference type="EMBL" id="KAG6120772.1"/>
    </source>
</evidence>
<reference evidence="2 3" key="1">
    <citation type="journal article" date="2020" name="bioRxiv">
        <title>Whole genome comparisons of ergot fungi reveals the divergence and evolution of species within the genus Claviceps are the result of varying mechanisms driving genome evolution and host range expansion.</title>
        <authorList>
            <person name="Wyka S.A."/>
            <person name="Mondo S.J."/>
            <person name="Liu M."/>
            <person name="Dettman J."/>
            <person name="Nalam V."/>
            <person name="Broders K.D."/>
        </authorList>
    </citation>
    <scope>NUCLEOTIDE SEQUENCE [LARGE SCALE GENOMIC DNA]</scope>
    <source>
        <strain evidence="2 3">LM576</strain>
    </source>
</reference>
<evidence type="ECO:0000313" key="3">
    <source>
        <dbReference type="Proteomes" id="UP000732380"/>
    </source>
</evidence>